<evidence type="ECO:0000313" key="7">
    <source>
        <dbReference type="Proteomes" id="UP000243250"/>
    </source>
</evidence>
<dbReference type="PANTHER" id="PTHR45875:SF1">
    <property type="entry name" value="METHYLTRANSFERASE N6AMT1"/>
    <property type="match status" value="1"/>
</dbReference>
<evidence type="ECO:0000256" key="2">
    <source>
        <dbReference type="ARBA" id="ARBA00022603"/>
    </source>
</evidence>
<dbReference type="GO" id="GO:0008757">
    <property type="term" value="F:S-adenosylmethionine-dependent methyltransferase activity"/>
    <property type="evidence" value="ECO:0007669"/>
    <property type="project" value="TreeGrafter"/>
</dbReference>
<dbReference type="InterPro" id="IPR002052">
    <property type="entry name" value="DNA_methylase_N6_adenine_CS"/>
</dbReference>
<organism evidence="6 7">
    <name type="scientific">Halogeometricum limi</name>
    <dbReference type="NCBI Taxonomy" id="555875"/>
    <lineage>
        <taxon>Archaea</taxon>
        <taxon>Methanobacteriati</taxon>
        <taxon>Methanobacteriota</taxon>
        <taxon>Stenosarchaea group</taxon>
        <taxon>Halobacteria</taxon>
        <taxon>Halobacteriales</taxon>
        <taxon>Haloferacaceae</taxon>
        <taxon>Halogeometricum</taxon>
    </lineage>
</organism>
<dbReference type="NCBIfam" id="NF011527">
    <property type="entry name" value="PRK14968.1-1"/>
    <property type="match status" value="1"/>
</dbReference>
<dbReference type="EMBL" id="FOYS01000004">
    <property type="protein sequence ID" value="SFR60060.1"/>
    <property type="molecule type" value="Genomic_DNA"/>
</dbReference>
<gene>
    <name evidence="6" type="ORF">SAMN04488124_2655</name>
</gene>
<evidence type="ECO:0000313" key="6">
    <source>
        <dbReference type="EMBL" id="SFR60060.1"/>
    </source>
</evidence>
<keyword evidence="2 6" id="KW-0489">Methyltransferase</keyword>
<dbReference type="AlphaFoldDB" id="A0A1I6I0S8"/>
<keyword evidence="3 6" id="KW-0808">Transferase</keyword>
<proteinExistence type="inferred from homology"/>
<dbReference type="InterPro" id="IPR052190">
    <property type="entry name" value="Euk-Arch_PrmC-MTase"/>
</dbReference>
<dbReference type="InterPro" id="IPR004557">
    <property type="entry name" value="PrmC-related"/>
</dbReference>
<name>A0A1I6I0S8_9EURY</name>
<dbReference type="InterPro" id="IPR029063">
    <property type="entry name" value="SAM-dependent_MTases_sf"/>
</dbReference>
<dbReference type="STRING" id="555875.SAMN04488124_2655"/>
<reference evidence="7" key="1">
    <citation type="submission" date="2016-10" db="EMBL/GenBank/DDBJ databases">
        <authorList>
            <person name="Varghese N."/>
            <person name="Submissions S."/>
        </authorList>
    </citation>
    <scope>NUCLEOTIDE SEQUENCE [LARGE SCALE GENOMIC DNA]</scope>
    <source>
        <strain evidence="7">CGMCC 1.8711</strain>
    </source>
</reference>
<evidence type="ECO:0000256" key="3">
    <source>
        <dbReference type="ARBA" id="ARBA00022679"/>
    </source>
</evidence>
<feature type="domain" description="Methyltransferase small" evidence="5">
    <location>
        <begin position="23"/>
        <end position="114"/>
    </location>
</feature>
<accession>A0A1I6I0S8</accession>
<dbReference type="GO" id="GO:0032259">
    <property type="term" value="P:methylation"/>
    <property type="evidence" value="ECO:0007669"/>
    <property type="project" value="UniProtKB-KW"/>
</dbReference>
<dbReference type="GO" id="GO:0003676">
    <property type="term" value="F:nucleic acid binding"/>
    <property type="evidence" value="ECO:0007669"/>
    <property type="project" value="InterPro"/>
</dbReference>
<dbReference type="Proteomes" id="UP000243250">
    <property type="component" value="Unassembled WGS sequence"/>
</dbReference>
<evidence type="ECO:0000256" key="4">
    <source>
        <dbReference type="ARBA" id="ARBA00022691"/>
    </source>
</evidence>
<keyword evidence="7" id="KW-1185">Reference proteome</keyword>
<dbReference type="PROSITE" id="PS00092">
    <property type="entry name" value="N6_MTASE"/>
    <property type="match status" value="1"/>
</dbReference>
<dbReference type="CDD" id="cd02440">
    <property type="entry name" value="AdoMet_MTases"/>
    <property type="match status" value="1"/>
</dbReference>
<dbReference type="InterPro" id="IPR007848">
    <property type="entry name" value="Small_mtfrase_dom"/>
</dbReference>
<dbReference type="Gene3D" id="3.40.50.150">
    <property type="entry name" value="Vaccinia Virus protein VP39"/>
    <property type="match status" value="1"/>
</dbReference>
<evidence type="ECO:0000259" key="5">
    <source>
        <dbReference type="Pfam" id="PF05175"/>
    </source>
</evidence>
<dbReference type="GO" id="GO:0035657">
    <property type="term" value="C:eRF1 methyltransferase complex"/>
    <property type="evidence" value="ECO:0007669"/>
    <property type="project" value="TreeGrafter"/>
</dbReference>
<protein>
    <submittedName>
        <fullName evidence="6">Release factor glutamine methyltransferase</fullName>
    </submittedName>
</protein>
<sequence length="202" mass="22201">MTGRDLAERRGMETNVYQPAEDSALLAEAVVDHAEGRFLEVGTGSGWVAERAAREANVERVVASDVNPHACESARERGATLREEGHLGIDAVRGNLLDPFREDSFDTVAFNPPYLPTDPDNEWDDWMEQALSGGETGRKFLDPFVDDVGRVLRPGGRVLLLVSSLAGFDDVVARVESAGFDHETVVQESYPFEVLSILRLTK</sequence>
<evidence type="ECO:0000256" key="1">
    <source>
        <dbReference type="ARBA" id="ARBA00006149"/>
    </source>
</evidence>
<dbReference type="PANTHER" id="PTHR45875">
    <property type="entry name" value="METHYLTRANSFERASE N6AMT1"/>
    <property type="match status" value="1"/>
</dbReference>
<dbReference type="GO" id="GO:0008276">
    <property type="term" value="F:protein methyltransferase activity"/>
    <property type="evidence" value="ECO:0007669"/>
    <property type="project" value="TreeGrafter"/>
</dbReference>
<dbReference type="Pfam" id="PF05175">
    <property type="entry name" value="MTS"/>
    <property type="match status" value="1"/>
</dbReference>
<dbReference type="RefSeq" id="WP_089881766.1">
    <property type="nucleotide sequence ID" value="NZ_FOYS01000004.1"/>
</dbReference>
<comment type="similarity">
    <text evidence="1">Belongs to the eukaryotic/archaeal PrmC-related family.</text>
</comment>
<dbReference type="NCBIfam" id="TIGR00537">
    <property type="entry name" value="hemK_rel_arch"/>
    <property type="match status" value="1"/>
</dbReference>
<keyword evidence="4" id="KW-0949">S-adenosyl-L-methionine</keyword>
<dbReference type="SUPFAM" id="SSF53335">
    <property type="entry name" value="S-adenosyl-L-methionine-dependent methyltransferases"/>
    <property type="match status" value="1"/>
</dbReference>
<dbReference type="OrthoDB" id="27149at2157"/>